<dbReference type="AlphaFoldDB" id="J9A6A3"/>
<dbReference type="Proteomes" id="UP000004836">
    <property type="component" value="Unassembled WGS sequence"/>
</dbReference>
<gene>
    <name evidence="2" type="ORF">IMCC14465_03140</name>
</gene>
<dbReference type="Gene3D" id="3.10.450.710">
    <property type="entry name" value="Tgt2/MlaC"/>
    <property type="match status" value="1"/>
</dbReference>
<dbReference type="STRING" id="1220535.IMCC14465_03140"/>
<dbReference type="OrthoDB" id="8099120at2"/>
<reference evidence="2 3" key="1">
    <citation type="journal article" date="2012" name="J. Bacteriol.">
        <title>Genome Sequence of Strain IMCC14465, Isolated from the East Sea, Belonging to the PS1 Clade of Alphaproteobacteria.</title>
        <authorList>
            <person name="Yang S.J."/>
            <person name="Kang I."/>
            <person name="Cho J.C."/>
        </authorList>
    </citation>
    <scope>NUCLEOTIDE SEQUENCE [LARGE SCALE GENOMIC DNA]</scope>
    <source>
        <strain evidence="2 3">IMCC14465</strain>
    </source>
</reference>
<dbReference type="EMBL" id="ALYF01000002">
    <property type="protein sequence ID" value="EJW21920.1"/>
    <property type="molecule type" value="Genomic_DNA"/>
</dbReference>
<dbReference type="PANTHER" id="PTHR36573">
    <property type="entry name" value="INTERMEMBRANE PHOSPHOLIPID TRANSPORT SYSTEM BINDING PROTEIN MLAC"/>
    <property type="match status" value="1"/>
</dbReference>
<feature type="signal peptide" evidence="1">
    <location>
        <begin position="1"/>
        <end position="25"/>
    </location>
</feature>
<evidence type="ECO:0000256" key="1">
    <source>
        <dbReference type="SAM" id="SignalP"/>
    </source>
</evidence>
<feature type="chain" id="PRO_5003819861" evidence="1">
    <location>
        <begin position="26"/>
        <end position="207"/>
    </location>
</feature>
<accession>J9A6A3</accession>
<keyword evidence="3" id="KW-1185">Reference proteome</keyword>
<evidence type="ECO:0000313" key="3">
    <source>
        <dbReference type="Proteomes" id="UP000004836"/>
    </source>
</evidence>
<sequence length="207" mass="23721">MFKRCAILCSVFLISLTLALTPALAEKSPEAEAFVMDVANKVIEILSYETAIEKEDAFRNLLNEQANLKRIAAFTLGKYRRQLTPSELQEFQTLFETMITKVYANRLGSYDDQQIVVLGSEKKKKDYLVETELRFTDGSDPIAIVWRLREEKDGRITLFDLRVLGIWMALEQRETFLSILKNNNEDFNVLLDNLRQQIAAGSSEISD</sequence>
<dbReference type="InterPro" id="IPR008869">
    <property type="entry name" value="MlaC/ttg2D"/>
</dbReference>
<dbReference type="eggNOG" id="COG2854">
    <property type="taxonomic scope" value="Bacteria"/>
</dbReference>
<dbReference type="PANTHER" id="PTHR36573:SF1">
    <property type="entry name" value="INTERMEMBRANE PHOSPHOLIPID TRANSPORT SYSTEM BINDING PROTEIN MLAC"/>
    <property type="match status" value="1"/>
</dbReference>
<proteinExistence type="predicted"/>
<organism evidence="2 3">
    <name type="scientific">alpha proteobacterium IMCC14465</name>
    <dbReference type="NCBI Taxonomy" id="1220535"/>
    <lineage>
        <taxon>Bacteria</taxon>
        <taxon>Pseudomonadati</taxon>
        <taxon>Pseudomonadota</taxon>
        <taxon>Alphaproteobacteria</taxon>
        <taxon>PS1 clade</taxon>
    </lineage>
</organism>
<name>J9A6A3_9PROT</name>
<keyword evidence="1" id="KW-0732">Signal</keyword>
<evidence type="ECO:0000313" key="2">
    <source>
        <dbReference type="EMBL" id="EJW21920.1"/>
    </source>
</evidence>
<dbReference type="InterPro" id="IPR042245">
    <property type="entry name" value="Tgt2/MlaC_sf"/>
</dbReference>
<comment type="caution">
    <text evidence="2">The sequence shown here is derived from an EMBL/GenBank/DDBJ whole genome shotgun (WGS) entry which is preliminary data.</text>
</comment>
<protein>
    <submittedName>
        <fullName evidence="2">Uncharacterized protein</fullName>
    </submittedName>
</protein>
<dbReference type="Pfam" id="PF05494">
    <property type="entry name" value="MlaC"/>
    <property type="match status" value="1"/>
</dbReference>